<evidence type="ECO:0000313" key="2">
    <source>
        <dbReference type="EnsemblPlants" id="LPERR05G09470.1"/>
    </source>
</evidence>
<dbReference type="EnsemblPlants" id="LPERR05G09470.1">
    <property type="protein sequence ID" value="LPERR05G09470.1"/>
    <property type="gene ID" value="LPERR05G09470"/>
</dbReference>
<feature type="compositionally biased region" description="Low complexity" evidence="1">
    <location>
        <begin position="246"/>
        <end position="290"/>
    </location>
</feature>
<dbReference type="Gramene" id="LPERR05G09470.1">
    <property type="protein sequence ID" value="LPERR05G09470.1"/>
    <property type="gene ID" value="LPERR05G09470"/>
</dbReference>
<evidence type="ECO:0000313" key="3">
    <source>
        <dbReference type="Proteomes" id="UP000032180"/>
    </source>
</evidence>
<dbReference type="PANTHER" id="PTHR46136:SF8">
    <property type="entry name" value="OS05G0324000 PROTEIN"/>
    <property type="match status" value="1"/>
</dbReference>
<evidence type="ECO:0008006" key="4">
    <source>
        <dbReference type="Google" id="ProtNLM"/>
    </source>
</evidence>
<organism evidence="2 3">
    <name type="scientific">Leersia perrieri</name>
    <dbReference type="NCBI Taxonomy" id="77586"/>
    <lineage>
        <taxon>Eukaryota</taxon>
        <taxon>Viridiplantae</taxon>
        <taxon>Streptophyta</taxon>
        <taxon>Embryophyta</taxon>
        <taxon>Tracheophyta</taxon>
        <taxon>Spermatophyta</taxon>
        <taxon>Magnoliopsida</taxon>
        <taxon>Liliopsida</taxon>
        <taxon>Poales</taxon>
        <taxon>Poaceae</taxon>
        <taxon>BOP clade</taxon>
        <taxon>Oryzoideae</taxon>
        <taxon>Oryzeae</taxon>
        <taxon>Oryzinae</taxon>
        <taxon>Leersia</taxon>
    </lineage>
</organism>
<sequence>MAVWKAPPPATAAALPCDRRLMERIESERLAVRSLLKKADALVAHRKSRNGSASKAAAAPRSDACAPPRRGKKTRPMVIPTTDGDASPKKRRKTGPMVEVEVIGPTMPMAQRDRLAGLLSSLSTLPDHIVELIQSQCCCVGDGMAIDVDSTKDAVLFKLLNLLDEFAAQQQTNVEAVDESDAVSQLVEEGEIVDELDICGGVSTPVVVENVQFTPIPKQQEEDDELIDICGGVSPVSVSNFPETVTSPSPSSSSSSSSSSNSSGSSDSDSPSSPSTSRGTTSGSSSSSSDSDSDEDTASSSPQDASDLPIEAEAKPLEQQQQVTEEGKLQLLTERAASPDTEMQELMARAQQKQRLQQRKRAREQLEEMKSTAQPVYEGIDPRLMKQLGITKEVEYMVSPVFSPDSVRRCGGGILQKLGYYLKP</sequence>
<dbReference type="HOGENOM" id="CLU_031429_0_0_1"/>
<feature type="compositionally biased region" description="Low complexity" evidence="1">
    <location>
        <begin position="52"/>
        <end position="68"/>
    </location>
</feature>
<dbReference type="eggNOG" id="ENOG502QQ5V">
    <property type="taxonomic scope" value="Eukaryota"/>
</dbReference>
<accession>A0A0D9WF70</accession>
<dbReference type="PANTHER" id="PTHR46136">
    <property type="entry name" value="TRANSCRIPTION FACTOR GTE8"/>
    <property type="match status" value="1"/>
</dbReference>
<reference evidence="2" key="3">
    <citation type="submission" date="2015-04" db="UniProtKB">
        <authorList>
            <consortium name="EnsemblPlants"/>
        </authorList>
    </citation>
    <scope>IDENTIFICATION</scope>
</reference>
<name>A0A0D9WF70_9ORYZ</name>
<feature type="region of interest" description="Disordered" evidence="1">
    <location>
        <begin position="240"/>
        <end position="370"/>
    </location>
</feature>
<protein>
    <recommendedName>
        <fullName evidence="4">NET domain-containing protein</fullName>
    </recommendedName>
</protein>
<evidence type="ECO:0000256" key="1">
    <source>
        <dbReference type="SAM" id="MobiDB-lite"/>
    </source>
</evidence>
<dbReference type="InterPro" id="IPR052442">
    <property type="entry name" value="Env_Response_Regulator"/>
</dbReference>
<feature type="region of interest" description="Disordered" evidence="1">
    <location>
        <begin position="45"/>
        <end position="94"/>
    </location>
</feature>
<dbReference type="Proteomes" id="UP000032180">
    <property type="component" value="Chromosome 5"/>
</dbReference>
<proteinExistence type="predicted"/>
<reference evidence="3" key="2">
    <citation type="submission" date="2013-12" db="EMBL/GenBank/DDBJ databases">
        <authorList>
            <person name="Yu Y."/>
            <person name="Lee S."/>
            <person name="de Baynast K."/>
            <person name="Wissotski M."/>
            <person name="Liu L."/>
            <person name="Talag J."/>
            <person name="Goicoechea J."/>
            <person name="Angelova A."/>
            <person name="Jetty R."/>
            <person name="Kudrna D."/>
            <person name="Golser W."/>
            <person name="Rivera L."/>
            <person name="Zhang J."/>
            <person name="Wing R."/>
        </authorList>
    </citation>
    <scope>NUCLEOTIDE SEQUENCE</scope>
</reference>
<dbReference type="AlphaFoldDB" id="A0A0D9WF70"/>
<dbReference type="STRING" id="77586.A0A0D9WF70"/>
<keyword evidence="3" id="KW-1185">Reference proteome</keyword>
<reference evidence="2 3" key="1">
    <citation type="submission" date="2012-08" db="EMBL/GenBank/DDBJ databases">
        <title>Oryza genome evolution.</title>
        <authorList>
            <person name="Wing R.A."/>
        </authorList>
    </citation>
    <scope>NUCLEOTIDE SEQUENCE</scope>
</reference>